<comment type="caution">
    <text evidence="2">The sequence shown here is derived from an EMBL/GenBank/DDBJ whole genome shotgun (WGS) entry which is preliminary data.</text>
</comment>
<gene>
    <name evidence="2" type="ORF">BJ989_000409</name>
</gene>
<evidence type="ECO:0000313" key="3">
    <source>
        <dbReference type="Proteomes" id="UP000544110"/>
    </source>
</evidence>
<dbReference type="Proteomes" id="UP000544110">
    <property type="component" value="Unassembled WGS sequence"/>
</dbReference>
<name>A0A7Y9UUW7_9ACTN</name>
<keyword evidence="1" id="KW-0472">Membrane</keyword>
<feature type="transmembrane region" description="Helical" evidence="1">
    <location>
        <begin position="114"/>
        <end position="136"/>
    </location>
</feature>
<evidence type="ECO:0000313" key="2">
    <source>
        <dbReference type="EMBL" id="NYG54105.1"/>
    </source>
</evidence>
<organism evidence="2 3">
    <name type="scientific">Nocardioides perillae</name>
    <dbReference type="NCBI Taxonomy" id="1119534"/>
    <lineage>
        <taxon>Bacteria</taxon>
        <taxon>Bacillati</taxon>
        <taxon>Actinomycetota</taxon>
        <taxon>Actinomycetes</taxon>
        <taxon>Propionibacteriales</taxon>
        <taxon>Nocardioidaceae</taxon>
        <taxon>Nocardioides</taxon>
    </lineage>
</organism>
<feature type="transmembrane region" description="Helical" evidence="1">
    <location>
        <begin position="24"/>
        <end position="42"/>
    </location>
</feature>
<reference evidence="2 3" key="1">
    <citation type="submission" date="2020-07" db="EMBL/GenBank/DDBJ databases">
        <title>Sequencing the genomes of 1000 actinobacteria strains.</title>
        <authorList>
            <person name="Klenk H.-P."/>
        </authorList>
    </citation>
    <scope>NUCLEOTIDE SEQUENCE [LARGE SCALE GENOMIC DNA]</scope>
    <source>
        <strain evidence="2 3">DSM 24552</strain>
    </source>
</reference>
<proteinExistence type="predicted"/>
<keyword evidence="3" id="KW-1185">Reference proteome</keyword>
<protein>
    <recommendedName>
        <fullName evidence="4">Integral membrane protein</fullName>
    </recommendedName>
</protein>
<accession>A0A7Y9UUW7</accession>
<feature type="transmembrane region" description="Helical" evidence="1">
    <location>
        <begin position="54"/>
        <end position="75"/>
    </location>
</feature>
<dbReference type="RefSeq" id="WP_179516798.1">
    <property type="nucleotide sequence ID" value="NZ_JACCAC010000001.1"/>
</dbReference>
<evidence type="ECO:0000256" key="1">
    <source>
        <dbReference type="SAM" id="Phobius"/>
    </source>
</evidence>
<keyword evidence="1" id="KW-1133">Transmembrane helix</keyword>
<sequence>MPEPHPEAPGAAEPRATSSGWGRVLVAVYAVFALAATGRSSVQVATAFDEAPVPYSLTVLAAAVYVVATAALASTRPLARRVAWVALGVELAGVLVVGVLSVVEGSWFPDDTVWSRFGAGYGWLPLVLPVAGLAWLRHTRPRGGAATPQEGARAHPRG</sequence>
<feature type="transmembrane region" description="Helical" evidence="1">
    <location>
        <begin position="82"/>
        <end position="102"/>
    </location>
</feature>
<keyword evidence="1" id="KW-0812">Transmembrane</keyword>
<dbReference type="EMBL" id="JACCAC010000001">
    <property type="protein sequence ID" value="NYG54105.1"/>
    <property type="molecule type" value="Genomic_DNA"/>
</dbReference>
<dbReference type="AlphaFoldDB" id="A0A7Y9UUW7"/>
<evidence type="ECO:0008006" key="4">
    <source>
        <dbReference type="Google" id="ProtNLM"/>
    </source>
</evidence>